<evidence type="ECO:0000259" key="2">
    <source>
        <dbReference type="Pfam" id="PF00135"/>
    </source>
</evidence>
<feature type="chain" id="PRO_5004612878" description="Carboxylesterase type B domain-containing protein" evidence="1">
    <location>
        <begin position="20"/>
        <end position="615"/>
    </location>
</feature>
<dbReference type="OrthoDB" id="408631at2759"/>
<dbReference type="PANTHER" id="PTHR11559">
    <property type="entry name" value="CARBOXYLESTERASE"/>
    <property type="match status" value="1"/>
</dbReference>
<dbReference type="InterPro" id="IPR002018">
    <property type="entry name" value="CarbesteraseB"/>
</dbReference>
<dbReference type="InterPro" id="IPR029058">
    <property type="entry name" value="AB_hydrolase_fold"/>
</dbReference>
<dbReference type="Pfam" id="PF00135">
    <property type="entry name" value="COesterase"/>
    <property type="match status" value="1"/>
</dbReference>
<dbReference type="EMBL" id="KE720726">
    <property type="protein sequence ID" value="ERF76636.1"/>
    <property type="molecule type" value="Genomic_DNA"/>
</dbReference>
<dbReference type="Gene3D" id="3.40.50.1820">
    <property type="entry name" value="alpha/beta hydrolase"/>
    <property type="match status" value="1"/>
</dbReference>
<protein>
    <recommendedName>
        <fullName evidence="2">Carboxylesterase type B domain-containing protein</fullName>
    </recommendedName>
</protein>
<proteinExistence type="predicted"/>
<dbReference type="InterPro" id="IPR019819">
    <property type="entry name" value="Carboxylesterase_B_CS"/>
</dbReference>
<dbReference type="SUPFAM" id="SSF53474">
    <property type="entry name" value="alpha/beta-Hydrolases"/>
    <property type="match status" value="1"/>
</dbReference>
<dbReference type="eggNOG" id="KOG4389">
    <property type="taxonomic scope" value="Eukaryota"/>
</dbReference>
<name>U1GX33_ENDPU</name>
<dbReference type="InterPro" id="IPR050309">
    <property type="entry name" value="Type-B_Carboxylest/Lipase"/>
</dbReference>
<dbReference type="OMA" id="WDANIWA"/>
<accession>U1GX33</accession>
<keyword evidence="4" id="KW-1185">Reference proteome</keyword>
<feature type="domain" description="Carboxylesterase type B" evidence="2">
    <location>
        <begin position="34"/>
        <end position="584"/>
    </location>
</feature>
<dbReference type="HOGENOM" id="CLU_006586_10_5_1"/>
<dbReference type="ESTHER" id="endpu-u1gx33">
    <property type="family name" value="Fungal_carboxylesterase_lipase"/>
</dbReference>
<dbReference type="GeneID" id="19239411"/>
<keyword evidence="1" id="KW-0732">Signal</keyword>
<sequence>MISSIASITLLLLAAQAQAQAYSKPRIQLPWGSYEATTSNTEAGYHVFQNVRFGKSPTGPGRFNLPSFPDPVRNPMQIRHEEGHTCFQVDTFNNHCEGAAQTSPKSSPAPLLGRSVSPVTEGEDCLFLDIYVPDGFKPGVPDIPVIVWFYGGGFMFGTKDQDAYWGLPDHLLYSGDGFMAAAKSINQKAIYVVGNYRLGAFGWLAGKTMEHHATQHNAVPNAGLYDQRLVLQFVQQYIHLLGGDKNSVSVWAESAGAGSVLHHLVADWSQTPGPSDPLFKRVFLQSPSYQWQWDNSADGVLEATYNNFTKLAECSDLTCLQQKPAEDLAKANRELYDITKCTGKKYTVAAVDGKLIKELPIVTFSQGFANPYVDSLIVSHVQDESIGMAPDYVKDEAGFQQFLEITFPGPSMESARQDITSQYSGITDPYKRAAIAVRDFSFTCNCRQLLDVYNAISKPVYLMSYRFAEEFGIAVHTSDLIPLFWKPGVAFSEFSKEFALYDHVDAAEMRIIDAMFPAFAKAYQNYIISHAVSGNPNKYKVDSTKLDWPAAVFGDTISDVLSMNRKSWYLTTDDQDTAEICDFWAKLATEHTVNVAGQKADENRFVVQQAPVVDL</sequence>
<dbReference type="Proteomes" id="UP000019373">
    <property type="component" value="Unassembled WGS sequence"/>
</dbReference>
<dbReference type="PROSITE" id="PS00941">
    <property type="entry name" value="CARBOXYLESTERASE_B_2"/>
    <property type="match status" value="1"/>
</dbReference>
<organism evidence="3 4">
    <name type="scientific">Endocarpon pusillum (strain Z07020 / HMAS-L-300199)</name>
    <name type="common">Lichen-forming fungus</name>
    <dbReference type="NCBI Taxonomy" id="1263415"/>
    <lineage>
        <taxon>Eukaryota</taxon>
        <taxon>Fungi</taxon>
        <taxon>Dikarya</taxon>
        <taxon>Ascomycota</taxon>
        <taxon>Pezizomycotina</taxon>
        <taxon>Eurotiomycetes</taxon>
        <taxon>Chaetothyriomycetidae</taxon>
        <taxon>Verrucariales</taxon>
        <taxon>Verrucariaceae</taxon>
        <taxon>Endocarpon</taxon>
    </lineage>
</organism>
<reference evidence="4" key="1">
    <citation type="journal article" date="2014" name="BMC Genomics">
        <title>Genome characteristics reveal the impact of lichenization on lichen-forming fungus Endocarpon pusillum Hedwig (Verrucariales, Ascomycota).</title>
        <authorList>
            <person name="Wang Y.-Y."/>
            <person name="Liu B."/>
            <person name="Zhang X.-Y."/>
            <person name="Zhou Q.-M."/>
            <person name="Zhang T."/>
            <person name="Li H."/>
            <person name="Yu Y.-F."/>
            <person name="Zhang X.-L."/>
            <person name="Hao X.-Y."/>
            <person name="Wang M."/>
            <person name="Wang L."/>
            <person name="Wei J.-C."/>
        </authorList>
    </citation>
    <scope>NUCLEOTIDE SEQUENCE [LARGE SCALE GENOMIC DNA]</scope>
    <source>
        <strain evidence="4">Z07020 / HMAS-L-300199</strain>
    </source>
</reference>
<feature type="signal peptide" evidence="1">
    <location>
        <begin position="1"/>
        <end position="19"/>
    </location>
</feature>
<dbReference type="RefSeq" id="XP_007786032.1">
    <property type="nucleotide sequence ID" value="XM_007787842.1"/>
</dbReference>
<evidence type="ECO:0000313" key="4">
    <source>
        <dbReference type="Proteomes" id="UP000019373"/>
    </source>
</evidence>
<evidence type="ECO:0000313" key="3">
    <source>
        <dbReference type="EMBL" id="ERF76636.1"/>
    </source>
</evidence>
<gene>
    <name evidence="3" type="ORF">EPUS_04456</name>
</gene>
<evidence type="ECO:0000256" key="1">
    <source>
        <dbReference type="SAM" id="SignalP"/>
    </source>
</evidence>
<dbReference type="AlphaFoldDB" id="U1GX33"/>